<organism evidence="2 3">
    <name type="scientific">[Emmonsia] crescens</name>
    <dbReference type="NCBI Taxonomy" id="73230"/>
    <lineage>
        <taxon>Eukaryota</taxon>
        <taxon>Fungi</taxon>
        <taxon>Dikarya</taxon>
        <taxon>Ascomycota</taxon>
        <taxon>Pezizomycotina</taxon>
        <taxon>Eurotiomycetes</taxon>
        <taxon>Eurotiomycetidae</taxon>
        <taxon>Onygenales</taxon>
        <taxon>Ajellomycetaceae</taxon>
        <taxon>Emergomyces</taxon>
    </lineage>
</organism>
<feature type="region of interest" description="Disordered" evidence="1">
    <location>
        <begin position="1"/>
        <end position="61"/>
    </location>
</feature>
<proteinExistence type="predicted"/>
<dbReference type="VEuPathDB" id="FungiDB:EMCG_05235"/>
<evidence type="ECO:0000313" key="2">
    <source>
        <dbReference type="EMBL" id="KKZ59944.1"/>
    </source>
</evidence>
<name>A0A0G2IXS5_9EURO</name>
<dbReference type="Proteomes" id="UP000034164">
    <property type="component" value="Unassembled WGS sequence"/>
</dbReference>
<feature type="compositionally biased region" description="Low complexity" evidence="1">
    <location>
        <begin position="1"/>
        <end position="16"/>
    </location>
</feature>
<comment type="caution">
    <text evidence="2">The sequence shown here is derived from an EMBL/GenBank/DDBJ whole genome shotgun (WGS) entry which is preliminary data.</text>
</comment>
<protein>
    <submittedName>
        <fullName evidence="2">Uncharacterized protein</fullName>
    </submittedName>
</protein>
<evidence type="ECO:0000256" key="1">
    <source>
        <dbReference type="SAM" id="MobiDB-lite"/>
    </source>
</evidence>
<gene>
    <name evidence="2" type="ORF">EMCG_05235</name>
</gene>
<sequence>MKFPFSASATAATPTSGGLGQDEMAMKTSSGGKSVPGVADSTHNNNDRKRCSKAGDGGSETLCAAAVDGQARG</sequence>
<accession>A0A0G2IXS5</accession>
<dbReference type="AlphaFoldDB" id="A0A0G2IXS5"/>
<evidence type="ECO:0000313" key="3">
    <source>
        <dbReference type="Proteomes" id="UP000034164"/>
    </source>
</evidence>
<dbReference type="EMBL" id="LCZI01001615">
    <property type="protein sequence ID" value="KKZ59944.1"/>
    <property type="molecule type" value="Genomic_DNA"/>
</dbReference>
<reference evidence="3" key="1">
    <citation type="journal article" date="2015" name="PLoS Genet.">
        <title>The dynamic genome and transcriptome of the human fungal pathogen Blastomyces and close relative Emmonsia.</title>
        <authorList>
            <person name="Munoz J.F."/>
            <person name="Gauthier G.M."/>
            <person name="Desjardins C.A."/>
            <person name="Gallo J.E."/>
            <person name="Holder J."/>
            <person name="Sullivan T.D."/>
            <person name="Marty A.J."/>
            <person name="Carmen J.C."/>
            <person name="Chen Z."/>
            <person name="Ding L."/>
            <person name="Gujja S."/>
            <person name="Magrini V."/>
            <person name="Misas E."/>
            <person name="Mitreva M."/>
            <person name="Priest M."/>
            <person name="Saif S."/>
            <person name="Whiston E.A."/>
            <person name="Young S."/>
            <person name="Zeng Q."/>
            <person name="Goldman W.E."/>
            <person name="Mardis E.R."/>
            <person name="Taylor J.W."/>
            <person name="McEwen J.G."/>
            <person name="Clay O.K."/>
            <person name="Klein B.S."/>
            <person name="Cuomo C.A."/>
        </authorList>
    </citation>
    <scope>NUCLEOTIDE SEQUENCE [LARGE SCALE GENOMIC DNA]</scope>
    <source>
        <strain evidence="3">UAMH 3008</strain>
    </source>
</reference>